<dbReference type="RefSeq" id="XP_009498326.1">
    <property type="nucleotide sequence ID" value="XM_009500051.1"/>
</dbReference>
<dbReference type="Proteomes" id="UP000030693">
    <property type="component" value="Unassembled WGS sequence"/>
</dbReference>
<evidence type="ECO:0000256" key="3">
    <source>
        <dbReference type="ARBA" id="ARBA00022502"/>
    </source>
</evidence>
<dbReference type="GO" id="GO:0006508">
    <property type="term" value="P:proteolysis"/>
    <property type="evidence" value="ECO:0007669"/>
    <property type="project" value="InterPro"/>
</dbReference>
<dbReference type="Gene3D" id="3.40.50.1460">
    <property type="match status" value="1"/>
</dbReference>
<protein>
    <recommendedName>
        <fullName evidence="7">GPI-anchor transamidase</fullName>
    </recommendedName>
</protein>
<keyword evidence="6" id="KW-1185">Reference proteome</keyword>
<evidence type="ECO:0000256" key="2">
    <source>
        <dbReference type="ARBA" id="ARBA00009941"/>
    </source>
</evidence>
<dbReference type="PANTHER" id="PTHR48067:SF1">
    <property type="entry name" value="GPI-ANCHOR TRANSAMIDASE"/>
    <property type="match status" value="1"/>
</dbReference>
<dbReference type="InterPro" id="IPR028361">
    <property type="entry name" value="GPI_transamidase"/>
</dbReference>
<dbReference type="GO" id="GO:0042765">
    <property type="term" value="C:GPI-anchor transamidase complex"/>
    <property type="evidence" value="ECO:0007669"/>
    <property type="project" value="InterPro"/>
</dbReference>
<dbReference type="GO" id="GO:0003923">
    <property type="term" value="F:GPI-anchor transamidase activity"/>
    <property type="evidence" value="ECO:0007669"/>
    <property type="project" value="InterPro"/>
</dbReference>
<dbReference type="GO" id="GO:0006506">
    <property type="term" value="P:GPI anchor biosynthetic process"/>
    <property type="evidence" value="ECO:0007669"/>
    <property type="project" value="UniProtKB-UniPathway"/>
</dbReference>
<dbReference type="eggNOG" id="KOG1349">
    <property type="taxonomic scope" value="Eukaryota"/>
</dbReference>
<dbReference type="PRINTS" id="PR00776">
    <property type="entry name" value="HEMOGLOBNASE"/>
</dbReference>
<comment type="pathway">
    <text evidence="1">Glycolipid biosynthesis; glycosylphosphatidylinositol-anchor biosynthesis.</text>
</comment>
<proteinExistence type="inferred from homology"/>
<dbReference type="Pfam" id="PF01650">
    <property type="entry name" value="Peptidase_C13"/>
    <property type="match status" value="1"/>
</dbReference>
<accession>A0A058YZZ6</accession>
<feature type="non-terminal residue" evidence="5">
    <location>
        <position position="247"/>
    </location>
</feature>
<name>A0A058YZZ6_FONAL</name>
<dbReference type="STRING" id="691883.A0A058YZZ6"/>
<reference evidence="5" key="1">
    <citation type="submission" date="2013-04" db="EMBL/GenBank/DDBJ databases">
        <title>The Genome Sequence of Fonticula alba ATCC 38817.</title>
        <authorList>
            <consortium name="The Broad Institute Genomics Platform"/>
            <person name="Russ C."/>
            <person name="Cuomo C."/>
            <person name="Burger G."/>
            <person name="Gray M.W."/>
            <person name="Holland P.W.H."/>
            <person name="King N."/>
            <person name="Lang F.B.F."/>
            <person name="Roger A.J."/>
            <person name="Ruiz-Trillo I."/>
            <person name="Brown M."/>
            <person name="Walker B."/>
            <person name="Young S."/>
            <person name="Zeng Q."/>
            <person name="Gargeya S."/>
            <person name="Fitzgerald M."/>
            <person name="Haas B."/>
            <person name="Abouelleil A."/>
            <person name="Allen A.W."/>
            <person name="Alvarado L."/>
            <person name="Arachchi H.M."/>
            <person name="Berlin A.M."/>
            <person name="Chapman S.B."/>
            <person name="Gainer-Dewar J."/>
            <person name="Goldberg J."/>
            <person name="Griggs A."/>
            <person name="Gujja S."/>
            <person name="Hansen M."/>
            <person name="Howarth C."/>
            <person name="Imamovic A."/>
            <person name="Ireland A."/>
            <person name="Larimer J."/>
            <person name="McCowan C."/>
            <person name="Murphy C."/>
            <person name="Pearson M."/>
            <person name="Poon T.W."/>
            <person name="Priest M."/>
            <person name="Roberts A."/>
            <person name="Saif S."/>
            <person name="Shea T."/>
            <person name="Sisk P."/>
            <person name="Sykes S."/>
            <person name="Wortman J."/>
            <person name="Nusbaum C."/>
            <person name="Birren B."/>
        </authorList>
    </citation>
    <scope>NUCLEOTIDE SEQUENCE [LARGE SCALE GENOMIC DNA]</scope>
    <source>
        <strain evidence="5">ATCC 38817</strain>
    </source>
</reference>
<keyword evidence="3" id="KW-0337">GPI-anchor biosynthesis</keyword>
<comment type="similarity">
    <text evidence="2">Belongs to the peptidase C13 family.</text>
</comment>
<evidence type="ECO:0000256" key="1">
    <source>
        <dbReference type="ARBA" id="ARBA00004687"/>
    </source>
</evidence>
<dbReference type="GO" id="GO:0016255">
    <property type="term" value="P:attachment of GPI anchor to protein"/>
    <property type="evidence" value="ECO:0007669"/>
    <property type="project" value="InterPro"/>
</dbReference>
<sequence length="247" mass="26725">VCTSRFWFNYRHVSNALAVYGAARAAGVPDSRVLVLLADDAGCNARNVFPAAVFDHPSLSRDLLGRHAEVDYRGYSVTVDAFLRLLTDRLPASVPASRRLLSDSASNVLLYLTGHGGDHFLKFQDADELTATALSEAIIQMRLLQRFHRLFLMVDTCQAGTMLEGLPSPKEAADLLDRAGLAAAARDPTDGSLDFGVIAAGSARRSQNSYSIHSDSTVGLSLSDRFTSILLESVNKLSPKRASLMDL</sequence>
<dbReference type="InterPro" id="IPR001096">
    <property type="entry name" value="Peptidase_C13"/>
</dbReference>
<dbReference type="EMBL" id="KB932258">
    <property type="protein sequence ID" value="KCV67268.1"/>
    <property type="molecule type" value="Genomic_DNA"/>
</dbReference>
<dbReference type="AlphaFoldDB" id="A0A058YZZ6"/>
<gene>
    <name evidence="5" type="ORF">H696_06309</name>
</gene>
<dbReference type="OMA" id="DNFPYFF"/>
<keyword evidence="4" id="KW-0732">Signal</keyword>
<dbReference type="UniPathway" id="UPA00196"/>
<evidence type="ECO:0008006" key="7">
    <source>
        <dbReference type="Google" id="ProtNLM"/>
    </source>
</evidence>
<evidence type="ECO:0000256" key="4">
    <source>
        <dbReference type="ARBA" id="ARBA00022729"/>
    </source>
</evidence>
<dbReference type="GeneID" id="20531034"/>
<feature type="non-terminal residue" evidence="5">
    <location>
        <position position="1"/>
    </location>
</feature>
<evidence type="ECO:0000313" key="6">
    <source>
        <dbReference type="Proteomes" id="UP000030693"/>
    </source>
</evidence>
<organism evidence="5">
    <name type="scientific">Fonticula alba</name>
    <name type="common">Slime mold</name>
    <dbReference type="NCBI Taxonomy" id="691883"/>
    <lineage>
        <taxon>Eukaryota</taxon>
        <taxon>Rotosphaerida</taxon>
        <taxon>Fonticulaceae</taxon>
        <taxon>Fonticula</taxon>
    </lineage>
</organism>
<dbReference type="PANTHER" id="PTHR48067">
    <property type="entry name" value="GPI-ANCHOR TRANSAMIDASE"/>
    <property type="match status" value="1"/>
</dbReference>
<evidence type="ECO:0000313" key="5">
    <source>
        <dbReference type="EMBL" id="KCV67268.1"/>
    </source>
</evidence>
<dbReference type="OrthoDB" id="192611at2759"/>